<dbReference type="PANTHER" id="PTHR13318">
    <property type="entry name" value="PARTNER OF PAIRED, ISOFORM B-RELATED"/>
    <property type="match status" value="1"/>
</dbReference>
<keyword evidence="1" id="KW-0812">Transmembrane</keyword>
<feature type="transmembrane region" description="Helical" evidence="1">
    <location>
        <begin position="33"/>
        <end position="51"/>
    </location>
</feature>
<organism evidence="3 4">
    <name type="scientific">Albula glossodonta</name>
    <name type="common">roundjaw bonefish</name>
    <dbReference type="NCBI Taxonomy" id="121402"/>
    <lineage>
        <taxon>Eukaryota</taxon>
        <taxon>Metazoa</taxon>
        <taxon>Chordata</taxon>
        <taxon>Craniata</taxon>
        <taxon>Vertebrata</taxon>
        <taxon>Euteleostomi</taxon>
        <taxon>Actinopterygii</taxon>
        <taxon>Neopterygii</taxon>
        <taxon>Teleostei</taxon>
        <taxon>Albuliformes</taxon>
        <taxon>Albulidae</taxon>
        <taxon>Albula</taxon>
    </lineage>
</organism>
<comment type="caution">
    <text evidence="3">The sequence shown here is derived from an EMBL/GenBank/DDBJ whole genome shotgun (WGS) entry which is preliminary data.</text>
</comment>
<dbReference type="AlphaFoldDB" id="A0A8T2MVA4"/>
<dbReference type="EMBL" id="JAFBMS010000274">
    <property type="protein sequence ID" value="KAG9331934.1"/>
    <property type="molecule type" value="Genomic_DNA"/>
</dbReference>
<dbReference type="GO" id="GO:0019005">
    <property type="term" value="C:SCF ubiquitin ligase complex"/>
    <property type="evidence" value="ECO:0007669"/>
    <property type="project" value="TreeGrafter"/>
</dbReference>
<feature type="domain" description="F-box/LRR-repeat protein 15-like leucin rich repeat" evidence="2">
    <location>
        <begin position="168"/>
        <end position="251"/>
    </location>
</feature>
<evidence type="ECO:0000313" key="4">
    <source>
        <dbReference type="Proteomes" id="UP000824540"/>
    </source>
</evidence>
<dbReference type="Pfam" id="PF25372">
    <property type="entry name" value="DUF7885"/>
    <property type="match status" value="1"/>
</dbReference>
<evidence type="ECO:0000259" key="2">
    <source>
        <dbReference type="Pfam" id="PF25372"/>
    </source>
</evidence>
<reference evidence="3" key="1">
    <citation type="thesis" date="2021" institute="BYU ScholarsArchive" country="Provo, UT, USA">
        <title>Applications of and Algorithms for Genome Assembly and Genomic Analyses with an Emphasis on Marine Teleosts.</title>
        <authorList>
            <person name="Pickett B.D."/>
        </authorList>
    </citation>
    <scope>NUCLEOTIDE SEQUENCE</scope>
    <source>
        <strain evidence="3">HI-2016</strain>
    </source>
</reference>
<protein>
    <recommendedName>
        <fullName evidence="2">F-box/LRR-repeat protein 15-like leucin rich repeat domain-containing protein</fullName>
    </recommendedName>
</protein>
<accession>A0A8T2MVA4</accession>
<dbReference type="OrthoDB" id="549243at2759"/>
<evidence type="ECO:0000256" key="1">
    <source>
        <dbReference type="SAM" id="Phobius"/>
    </source>
</evidence>
<dbReference type="InterPro" id="IPR032675">
    <property type="entry name" value="LRR_dom_sf"/>
</dbReference>
<evidence type="ECO:0000313" key="3">
    <source>
        <dbReference type="EMBL" id="KAG9331934.1"/>
    </source>
</evidence>
<keyword evidence="1" id="KW-0472">Membrane</keyword>
<keyword evidence="1" id="KW-1133">Transmembrane helix</keyword>
<dbReference type="Gene3D" id="3.80.10.10">
    <property type="entry name" value="Ribonuclease Inhibitor"/>
    <property type="match status" value="1"/>
</dbReference>
<dbReference type="GO" id="GO:0031146">
    <property type="term" value="P:SCF-dependent proteasomal ubiquitin-dependent protein catabolic process"/>
    <property type="evidence" value="ECO:0007669"/>
    <property type="project" value="TreeGrafter"/>
</dbReference>
<proteinExistence type="predicted"/>
<dbReference type="Proteomes" id="UP000824540">
    <property type="component" value="Unassembled WGS sequence"/>
</dbReference>
<dbReference type="InterPro" id="IPR057207">
    <property type="entry name" value="FBXL15_LRR"/>
</dbReference>
<dbReference type="SUPFAM" id="SSF52047">
    <property type="entry name" value="RNI-like"/>
    <property type="match status" value="1"/>
</dbReference>
<name>A0A8T2MVA4_9TELE</name>
<dbReference type="SMART" id="SM00367">
    <property type="entry name" value="LRR_CC"/>
    <property type="match status" value="3"/>
</dbReference>
<dbReference type="InterPro" id="IPR006553">
    <property type="entry name" value="Leu-rich_rpt_Cys-con_subtyp"/>
</dbReference>
<keyword evidence="4" id="KW-1185">Reference proteome</keyword>
<gene>
    <name evidence="3" type="ORF">JZ751_016571</name>
</gene>
<sequence length="295" mass="31876">MSQCDIALLERFSQRDSVTVTAGARGGLQLPDTGLIAGFIVVVVVVVIIMMRKSTLGSQPNRHVAVCCATGGHHVRLGAGGWGGGVVAAPSLPSFRLYMPPHTIAQSPHPPLCQLCTPPPPQFPSTLGGLFTSMPILPGTRQQGAALPLHTEILDLLTLLDQNGCSYVIDRGNLILDHHSCPNLLSLTLSGCGHIEDQDVVLVLQSCARLRSLRLENCVRITDCTLHAMATHGRSLTDVQVDFCRNVTREGLQAVREVRPEIQLTAERSAGMIPDSKPQEKPQLRRTLQKLLLFS</sequence>